<dbReference type="InterPro" id="IPR016160">
    <property type="entry name" value="Ald_DH_CS_CYS"/>
</dbReference>
<evidence type="ECO:0000313" key="9">
    <source>
        <dbReference type="EMBL" id="PVZ96282.1"/>
    </source>
</evidence>
<dbReference type="GO" id="GO:0004029">
    <property type="term" value="F:aldehyde dehydrogenase (NAD+) activity"/>
    <property type="evidence" value="ECO:0007669"/>
    <property type="project" value="TreeGrafter"/>
</dbReference>
<dbReference type="PANTHER" id="PTHR43570:SF16">
    <property type="entry name" value="ALDEHYDE DEHYDROGENASE TYPE III, ISOFORM Q"/>
    <property type="match status" value="1"/>
</dbReference>
<dbReference type="Pfam" id="PF00171">
    <property type="entry name" value="Aldedh"/>
    <property type="match status" value="1"/>
</dbReference>
<dbReference type="PIRSF" id="PIRSF036492">
    <property type="entry name" value="ALDH"/>
    <property type="match status" value="1"/>
</dbReference>
<evidence type="ECO:0000256" key="2">
    <source>
        <dbReference type="ARBA" id="ARBA00023002"/>
    </source>
</evidence>
<evidence type="ECO:0000259" key="8">
    <source>
        <dbReference type="Pfam" id="PF00171"/>
    </source>
</evidence>
<protein>
    <recommendedName>
        <fullName evidence="4">Aldehyde dehydrogenase</fullName>
    </recommendedName>
</protein>
<name>A0A2V1HWK3_9MICO</name>
<dbReference type="PROSITE" id="PS00070">
    <property type="entry name" value="ALDEHYDE_DEHYDR_CYS"/>
    <property type="match status" value="1"/>
</dbReference>
<dbReference type="GO" id="GO:0006081">
    <property type="term" value="P:aldehyde metabolic process"/>
    <property type="evidence" value="ECO:0007669"/>
    <property type="project" value="InterPro"/>
</dbReference>
<dbReference type="InterPro" id="IPR016163">
    <property type="entry name" value="Ald_DH_C"/>
</dbReference>
<evidence type="ECO:0000256" key="5">
    <source>
        <dbReference type="PIRSR" id="PIRSR036492-1"/>
    </source>
</evidence>
<dbReference type="Gene3D" id="3.40.605.10">
    <property type="entry name" value="Aldehyde Dehydrogenase, Chain A, domain 1"/>
    <property type="match status" value="1"/>
</dbReference>
<evidence type="ECO:0000256" key="4">
    <source>
        <dbReference type="PIRNR" id="PIRNR036492"/>
    </source>
</evidence>
<dbReference type="AlphaFoldDB" id="A0A2V1HWK3"/>
<dbReference type="InterPro" id="IPR029510">
    <property type="entry name" value="Ald_DH_CS_GLU"/>
</dbReference>
<dbReference type="Gene3D" id="3.40.309.10">
    <property type="entry name" value="Aldehyde Dehydrogenase, Chain A, domain 2"/>
    <property type="match status" value="1"/>
</dbReference>
<comment type="similarity">
    <text evidence="1 4 7">Belongs to the aldehyde dehydrogenase family.</text>
</comment>
<evidence type="ECO:0000256" key="1">
    <source>
        <dbReference type="ARBA" id="ARBA00009986"/>
    </source>
</evidence>
<dbReference type="InterPro" id="IPR015590">
    <property type="entry name" value="Aldehyde_DH_dom"/>
</dbReference>
<proteinExistence type="inferred from homology"/>
<feature type="active site" evidence="5 6">
    <location>
        <position position="204"/>
    </location>
</feature>
<dbReference type="PANTHER" id="PTHR43570">
    <property type="entry name" value="ALDEHYDE DEHYDROGENASE"/>
    <property type="match status" value="1"/>
</dbReference>
<feature type="active site" evidence="5">
    <location>
        <position position="238"/>
    </location>
</feature>
<dbReference type="InterPro" id="IPR016162">
    <property type="entry name" value="Ald_DH_N"/>
</dbReference>
<dbReference type="FunFam" id="3.40.605.10:FF:000004">
    <property type="entry name" value="Aldehyde dehydrogenase"/>
    <property type="match status" value="1"/>
</dbReference>
<evidence type="ECO:0000313" key="10">
    <source>
        <dbReference type="Proteomes" id="UP000244893"/>
    </source>
</evidence>
<gene>
    <name evidence="9" type="ORF">DDQ50_00925</name>
</gene>
<dbReference type="InterPro" id="IPR016161">
    <property type="entry name" value="Ald_DH/histidinol_DH"/>
</dbReference>
<evidence type="ECO:0000256" key="6">
    <source>
        <dbReference type="PROSITE-ProRule" id="PRU10007"/>
    </source>
</evidence>
<feature type="domain" description="Aldehyde dehydrogenase" evidence="8">
    <location>
        <begin position="13"/>
        <end position="422"/>
    </location>
</feature>
<sequence>MVAGLRATYESGATRPLSWRLGQLRALGRLLRERRSDLEAALAADLGKPPTESFVTEIAFLTAEVDHTLSHLRGWLRPRRVAVPAVLLPASARTVLEPLGVALIIAPWNYPLMLSVSPLIGALAAGDTVVLKPSEIAPATSAVLADLLPRYLDSRAVAVVEGGVPETTALLEQRFDTIFYTGNARVGRIVLEAAAKHLTPVTLELGGKSPAYVDETADLRTTAQRLVWGKYLNAGQTCVAPDYVLATPRVADRLVPLLAEAIRDQFGTDPSTSRDYGRIVDERQYERLVPLLGSGTVAAGGQTDGSQRYIAPTVLTGVDIDSPVMREEIFGPILPIVTVRDEDEALATVAARDKPLALYLFSTDRATRRRWLRRTSSGAVVLGAAVVHLSVPGLPFGGVGASGTGSYHGLRSVRVFSHEKAVLDKPQRPDTLALLRAPYTDGRKRLIGLLLGGLRRR</sequence>
<keyword evidence="10" id="KW-1185">Reference proteome</keyword>
<dbReference type="Proteomes" id="UP000244893">
    <property type="component" value="Unassembled WGS sequence"/>
</dbReference>
<evidence type="ECO:0000256" key="3">
    <source>
        <dbReference type="ARBA" id="ARBA00023027"/>
    </source>
</evidence>
<dbReference type="CDD" id="cd07087">
    <property type="entry name" value="ALDH_F3-13-14_CALDH-like"/>
    <property type="match status" value="1"/>
</dbReference>
<dbReference type="OrthoDB" id="6882680at2"/>
<evidence type="ECO:0000256" key="7">
    <source>
        <dbReference type="RuleBase" id="RU003345"/>
    </source>
</evidence>
<comment type="caution">
    <text evidence="9">The sequence shown here is derived from an EMBL/GenBank/DDBJ whole genome shotgun (WGS) entry which is preliminary data.</text>
</comment>
<reference evidence="9 10" key="1">
    <citation type="submission" date="2018-05" db="EMBL/GenBank/DDBJ databases">
        <title>Amnibacterium sp. M8JJ-5, whole genome shotgun sequence.</title>
        <authorList>
            <person name="Tuo L."/>
        </authorList>
    </citation>
    <scope>NUCLEOTIDE SEQUENCE [LARGE SCALE GENOMIC DNA]</scope>
    <source>
        <strain evidence="9 10">M8JJ-5</strain>
    </source>
</reference>
<dbReference type="InterPro" id="IPR012394">
    <property type="entry name" value="Aldehyde_DH_NAD(P)"/>
</dbReference>
<dbReference type="EMBL" id="QEOP01000001">
    <property type="protein sequence ID" value="PVZ96282.1"/>
    <property type="molecule type" value="Genomic_DNA"/>
</dbReference>
<keyword evidence="3" id="KW-0520">NAD</keyword>
<accession>A0A2V1HWK3</accession>
<keyword evidence="2 4" id="KW-0560">Oxidoreductase</keyword>
<dbReference type="PROSITE" id="PS00687">
    <property type="entry name" value="ALDEHYDE_DEHYDR_GLU"/>
    <property type="match status" value="1"/>
</dbReference>
<dbReference type="GO" id="GO:0005737">
    <property type="term" value="C:cytoplasm"/>
    <property type="evidence" value="ECO:0007669"/>
    <property type="project" value="TreeGrafter"/>
</dbReference>
<dbReference type="SUPFAM" id="SSF53720">
    <property type="entry name" value="ALDH-like"/>
    <property type="match status" value="1"/>
</dbReference>
<dbReference type="FunFam" id="3.40.309.10:FF:000003">
    <property type="entry name" value="Aldehyde dehydrogenase"/>
    <property type="match status" value="1"/>
</dbReference>
<organism evidence="9 10">
    <name type="scientific">Amnibacterium flavum</name>
    <dbReference type="NCBI Taxonomy" id="2173173"/>
    <lineage>
        <taxon>Bacteria</taxon>
        <taxon>Bacillati</taxon>
        <taxon>Actinomycetota</taxon>
        <taxon>Actinomycetes</taxon>
        <taxon>Micrococcales</taxon>
        <taxon>Microbacteriaceae</taxon>
        <taxon>Amnibacterium</taxon>
    </lineage>
</organism>